<organism evidence="2">
    <name type="scientific">Anguilla anguilla</name>
    <name type="common">European freshwater eel</name>
    <name type="synonym">Muraena anguilla</name>
    <dbReference type="NCBI Taxonomy" id="7936"/>
    <lineage>
        <taxon>Eukaryota</taxon>
        <taxon>Metazoa</taxon>
        <taxon>Chordata</taxon>
        <taxon>Craniata</taxon>
        <taxon>Vertebrata</taxon>
        <taxon>Euteleostomi</taxon>
        <taxon>Actinopterygii</taxon>
        <taxon>Neopterygii</taxon>
        <taxon>Teleostei</taxon>
        <taxon>Anguilliformes</taxon>
        <taxon>Anguillidae</taxon>
        <taxon>Anguilla</taxon>
    </lineage>
</organism>
<evidence type="ECO:0000313" key="2">
    <source>
        <dbReference type="EMBL" id="JAI03879.1"/>
    </source>
</evidence>
<keyword evidence="1" id="KW-1133">Transmembrane helix</keyword>
<accession>A0A0E9XQB6</accession>
<sequence>MFISLFIYFFNVYHISYNQNSVLPEITISAPKHVCSISLSYSHCYVCPFGFFDYLLFICLYFFTALLVSSTIPFTFIYCIDLNVA</sequence>
<name>A0A0E9XQB6_ANGAN</name>
<protein>
    <submittedName>
        <fullName evidence="2">Uncharacterized protein</fullName>
    </submittedName>
</protein>
<keyword evidence="1" id="KW-0472">Membrane</keyword>
<dbReference type="EMBL" id="GBXM01004699">
    <property type="protein sequence ID" value="JAI03879.1"/>
    <property type="molecule type" value="Transcribed_RNA"/>
</dbReference>
<reference evidence="2" key="1">
    <citation type="submission" date="2014-11" db="EMBL/GenBank/DDBJ databases">
        <authorList>
            <person name="Amaro Gonzalez C."/>
        </authorList>
    </citation>
    <scope>NUCLEOTIDE SEQUENCE</scope>
</reference>
<reference evidence="2" key="2">
    <citation type="journal article" date="2015" name="Fish Shellfish Immunol.">
        <title>Early steps in the European eel (Anguilla anguilla)-Vibrio vulnificus interaction in the gills: Role of the RtxA13 toxin.</title>
        <authorList>
            <person name="Callol A."/>
            <person name="Pajuelo D."/>
            <person name="Ebbesson L."/>
            <person name="Teles M."/>
            <person name="MacKenzie S."/>
            <person name="Amaro C."/>
        </authorList>
    </citation>
    <scope>NUCLEOTIDE SEQUENCE</scope>
</reference>
<feature type="transmembrane region" description="Helical" evidence="1">
    <location>
        <begin position="54"/>
        <end position="80"/>
    </location>
</feature>
<evidence type="ECO:0000256" key="1">
    <source>
        <dbReference type="SAM" id="Phobius"/>
    </source>
</evidence>
<keyword evidence="1" id="KW-0812">Transmembrane</keyword>
<proteinExistence type="predicted"/>
<dbReference type="AlphaFoldDB" id="A0A0E9XQB6"/>